<dbReference type="InterPro" id="IPR025949">
    <property type="entry name" value="PapC-like_C"/>
</dbReference>
<organism evidence="2 3">
    <name type="scientific">Burkholderia ubonensis</name>
    <dbReference type="NCBI Taxonomy" id="101571"/>
    <lineage>
        <taxon>Bacteria</taxon>
        <taxon>Pseudomonadati</taxon>
        <taxon>Pseudomonadota</taxon>
        <taxon>Betaproteobacteria</taxon>
        <taxon>Burkholderiales</taxon>
        <taxon>Burkholderiaceae</taxon>
        <taxon>Burkholderia</taxon>
        <taxon>Burkholderia cepacia complex</taxon>
    </lineage>
</organism>
<evidence type="ECO:0000313" key="2">
    <source>
        <dbReference type="EMBL" id="KVG75600.1"/>
    </source>
</evidence>
<sequence length="81" mass="8980">MDRAAKISFATQAYDEDDKVISMTNNLSCLLVFGIEDKDGIDVRWGDRQCTIGYALKAQNKELAYERVETQCSVGKIAGSN</sequence>
<dbReference type="RefSeq" id="WP_059749035.1">
    <property type="nucleotide sequence ID" value="NZ_CP013416.1"/>
</dbReference>
<evidence type="ECO:0000313" key="3">
    <source>
        <dbReference type="Proteomes" id="UP000064029"/>
    </source>
</evidence>
<dbReference type="AlphaFoldDB" id="A0A103RX79"/>
<feature type="domain" description="PapC-like C-terminal" evidence="1">
    <location>
        <begin position="7"/>
        <end position="57"/>
    </location>
</feature>
<dbReference type="InterPro" id="IPR043142">
    <property type="entry name" value="PapC-like_C_sf"/>
</dbReference>
<evidence type="ECO:0000259" key="1">
    <source>
        <dbReference type="Pfam" id="PF13953"/>
    </source>
</evidence>
<protein>
    <recommendedName>
        <fullName evidence="1">PapC-like C-terminal domain-containing protein</fullName>
    </recommendedName>
</protein>
<comment type="caution">
    <text evidence="2">The sequence shown here is derived from an EMBL/GenBank/DDBJ whole genome shotgun (WGS) entry which is preliminary data.</text>
</comment>
<dbReference type="EMBL" id="LOXM01000019">
    <property type="protein sequence ID" value="KVG75600.1"/>
    <property type="molecule type" value="Genomic_DNA"/>
</dbReference>
<gene>
    <name evidence="2" type="ORF">WJ33_14000</name>
</gene>
<proteinExistence type="predicted"/>
<accession>A0A103RX79</accession>
<dbReference type="Proteomes" id="UP000064029">
    <property type="component" value="Unassembled WGS sequence"/>
</dbReference>
<dbReference type="Gene3D" id="2.60.40.2070">
    <property type="match status" value="1"/>
</dbReference>
<reference evidence="2 3" key="1">
    <citation type="submission" date="2015-11" db="EMBL/GenBank/DDBJ databases">
        <title>Expanding the genomic diversity of Burkholderia species for the development of highly accurate diagnostics.</title>
        <authorList>
            <person name="Sahl J."/>
            <person name="Keim P."/>
            <person name="Wagner D."/>
        </authorList>
    </citation>
    <scope>NUCLEOTIDE SEQUENCE [LARGE SCALE GENOMIC DNA]</scope>
    <source>
        <strain evidence="2 3">MSMB2036</strain>
    </source>
</reference>
<dbReference type="OrthoDB" id="6554712at2"/>
<dbReference type="Pfam" id="PF13953">
    <property type="entry name" value="PapC_C"/>
    <property type="match status" value="1"/>
</dbReference>
<name>A0A103RX79_9BURK</name>